<protein>
    <submittedName>
        <fullName evidence="2">NADAR family protein</fullName>
    </submittedName>
    <submittedName>
        <fullName evidence="3">NADAR_family protein</fullName>
    </submittedName>
</protein>
<dbReference type="EMBL" id="CATOUU010000279">
    <property type="protein sequence ID" value="CAI9923467.1"/>
    <property type="molecule type" value="Genomic_DNA"/>
</dbReference>
<sequence>MNIQDIDRFEGEYFFLSNFFESPITYKNFTYQTVEAAFQAQKEPGTEEKFAAMKPGKAKREGLKVNLRSDWEAVKVQIMKDLLVLKFQDEALKQKLLLTEPKEIVEGNNWGDCYWGVCEGKGKNVLGKLLMEVRQELK</sequence>
<dbReference type="InterPro" id="IPR012816">
    <property type="entry name" value="NADAR"/>
</dbReference>
<dbReference type="SUPFAM" id="SSF143990">
    <property type="entry name" value="YbiA-like"/>
    <property type="match status" value="1"/>
</dbReference>
<evidence type="ECO:0000313" key="4">
    <source>
        <dbReference type="Proteomes" id="UP001642409"/>
    </source>
</evidence>
<proteinExistence type="predicted"/>
<dbReference type="Gene3D" id="1.10.357.40">
    <property type="entry name" value="YbiA-like"/>
    <property type="match status" value="1"/>
</dbReference>
<gene>
    <name evidence="2" type="ORF">HINF_LOCUS11112</name>
    <name evidence="3" type="ORF">HINF_LOCUS6379</name>
</gene>
<dbReference type="AlphaFoldDB" id="A0AA86NN88"/>
<dbReference type="Proteomes" id="UP001642409">
    <property type="component" value="Unassembled WGS sequence"/>
</dbReference>
<comment type="caution">
    <text evidence="2">The sequence shown here is derived from an EMBL/GenBank/DDBJ whole genome shotgun (WGS) entry which is preliminary data.</text>
</comment>
<evidence type="ECO:0000313" key="2">
    <source>
        <dbReference type="EMBL" id="CAI9923467.1"/>
    </source>
</evidence>
<name>A0AA86NN88_9EUKA</name>
<evidence type="ECO:0000259" key="1">
    <source>
        <dbReference type="Pfam" id="PF08719"/>
    </source>
</evidence>
<reference evidence="3 4" key="2">
    <citation type="submission" date="2024-07" db="EMBL/GenBank/DDBJ databases">
        <authorList>
            <person name="Akdeniz Z."/>
        </authorList>
    </citation>
    <scope>NUCLEOTIDE SEQUENCE [LARGE SCALE GENOMIC DNA]</scope>
</reference>
<dbReference type="CDD" id="cd15457">
    <property type="entry name" value="NADAR"/>
    <property type="match status" value="1"/>
</dbReference>
<organism evidence="2">
    <name type="scientific">Hexamita inflata</name>
    <dbReference type="NCBI Taxonomy" id="28002"/>
    <lineage>
        <taxon>Eukaryota</taxon>
        <taxon>Metamonada</taxon>
        <taxon>Diplomonadida</taxon>
        <taxon>Hexamitidae</taxon>
        <taxon>Hexamitinae</taxon>
        <taxon>Hexamita</taxon>
    </lineage>
</organism>
<evidence type="ECO:0000313" key="3">
    <source>
        <dbReference type="EMBL" id="CAL5980851.1"/>
    </source>
</evidence>
<keyword evidence="4" id="KW-1185">Reference proteome</keyword>
<dbReference type="InterPro" id="IPR037238">
    <property type="entry name" value="YbiA-like_sf"/>
</dbReference>
<dbReference type="Pfam" id="PF08719">
    <property type="entry name" value="NADAR"/>
    <property type="match status" value="1"/>
</dbReference>
<accession>A0AA86NN88</accession>
<reference evidence="2" key="1">
    <citation type="submission" date="2023-06" db="EMBL/GenBank/DDBJ databases">
        <authorList>
            <person name="Kurt Z."/>
        </authorList>
    </citation>
    <scope>NUCLEOTIDE SEQUENCE</scope>
</reference>
<feature type="domain" description="NADAR" evidence="1">
    <location>
        <begin position="12"/>
        <end position="138"/>
    </location>
</feature>
<dbReference type="EMBL" id="CAXDID020000012">
    <property type="protein sequence ID" value="CAL5980851.1"/>
    <property type="molecule type" value="Genomic_DNA"/>
</dbReference>